<dbReference type="OrthoDB" id="448721at2759"/>
<feature type="compositionally biased region" description="Polar residues" evidence="1">
    <location>
        <begin position="658"/>
        <end position="669"/>
    </location>
</feature>
<dbReference type="Proteomes" id="UP000591131">
    <property type="component" value="Unassembled WGS sequence"/>
</dbReference>
<evidence type="ECO:0000256" key="1">
    <source>
        <dbReference type="SAM" id="MobiDB-lite"/>
    </source>
</evidence>
<keyword evidence="2" id="KW-0732">Signal</keyword>
<keyword evidence="4" id="KW-1185">Reference proteome</keyword>
<comment type="caution">
    <text evidence="3">The sequence shown here is derived from an EMBL/GenBank/DDBJ whole genome shotgun (WGS) entry which is preliminary data.</text>
</comment>
<evidence type="ECO:0000313" key="4">
    <source>
        <dbReference type="Proteomes" id="UP000591131"/>
    </source>
</evidence>
<accession>A0A7J6N346</accession>
<name>A0A7J6N346_PERCH</name>
<protein>
    <submittedName>
        <fullName evidence="3">Uncharacterized protein</fullName>
    </submittedName>
</protein>
<proteinExistence type="predicted"/>
<dbReference type="Gene3D" id="2.30.30.140">
    <property type="match status" value="1"/>
</dbReference>
<evidence type="ECO:0000313" key="3">
    <source>
        <dbReference type="EMBL" id="KAF4678352.1"/>
    </source>
</evidence>
<gene>
    <name evidence="3" type="ORF">FOL47_000081</name>
</gene>
<feature type="compositionally biased region" description="Low complexity" evidence="1">
    <location>
        <begin position="398"/>
        <end position="416"/>
    </location>
</feature>
<feature type="region of interest" description="Disordered" evidence="1">
    <location>
        <begin position="180"/>
        <end position="253"/>
    </location>
</feature>
<organism evidence="3 4">
    <name type="scientific">Perkinsus chesapeaki</name>
    <name type="common">Clam parasite</name>
    <name type="synonym">Perkinsus andrewsi</name>
    <dbReference type="NCBI Taxonomy" id="330153"/>
    <lineage>
        <taxon>Eukaryota</taxon>
        <taxon>Sar</taxon>
        <taxon>Alveolata</taxon>
        <taxon>Perkinsozoa</taxon>
        <taxon>Perkinsea</taxon>
        <taxon>Perkinsida</taxon>
        <taxon>Perkinsidae</taxon>
        <taxon>Perkinsus</taxon>
    </lineage>
</organism>
<sequence>MFSFLPLLSLLYLVYTCNVGSRVWAQYPSSGTYLSAYIIQDVDTQRFEVQWDRDPTLCDSSGSSQTLCQVDKALARNGDGVTCDRFYNNYQGNNIPTDGGPQIQPDVDDKGISGIALVFIIGGSLVAVSILTGIAYTSARSNLRVRPQLKEDTYHQVEAPRRSVSIGTFITSSATSFEELSSSDFGTKVGDIEEPISPRDLELPTGPRPTGSVSTSGSHAHPTRSPSGQSITSLNDRQQQQQHRRPSHGRAVVPQTYRGLLDEQPEHLARRVSRVGTGVGQMGEVLFERLNLFYIMSVPGLPTSVDLSKEITSGPANAYTQSDHFDNKVPMQLPINNKRVPRPLGMQLPPPSATPPCFAPSLPVSSPVGGSPLAPLAPGVTMDWQTLMGNLRGRARCASSSPMSSSLASSPYASTSVPSPTPCLPEPSHQFPPGDFPMDPAAYGYQNGPGFSKWSIYREAALRQEEMARIQWERQFQEGVRQRLHSGFNNPGSCWSGEQFHTAGAPSAQYAKSPGQDPFGAAVAAAAMAIMEGRYEQQQQQQQMSSGLLPSREAYHSRMPSPVYGPGYYDIPPPQQQRSGLPLYIEEMIRSQIEQQIRECIQQQVCRMMEQWRDNSPMYYANQRPPTAPPSSAWDADQAIFNAAVAAATKAVNESRGTEGSQMASSSEQFRGLPRVGSPPPPLLAPMPSRATAKREPGTNSFVESMNHQQPLNKNDAAHPADGVRLAPYVPPVDEESTPPVDNDSS</sequence>
<feature type="chain" id="PRO_5029447191" evidence="2">
    <location>
        <begin position="26"/>
        <end position="746"/>
    </location>
</feature>
<dbReference type="AlphaFoldDB" id="A0A7J6N346"/>
<evidence type="ECO:0000256" key="2">
    <source>
        <dbReference type="SAM" id="SignalP"/>
    </source>
</evidence>
<feature type="region of interest" description="Disordered" evidence="1">
    <location>
        <begin position="398"/>
        <end position="428"/>
    </location>
</feature>
<feature type="region of interest" description="Disordered" evidence="1">
    <location>
        <begin position="653"/>
        <end position="746"/>
    </location>
</feature>
<feature type="compositionally biased region" description="Polar residues" evidence="1">
    <location>
        <begin position="698"/>
        <end position="713"/>
    </location>
</feature>
<dbReference type="EMBL" id="JAAPAO010000001">
    <property type="protein sequence ID" value="KAF4678352.1"/>
    <property type="molecule type" value="Genomic_DNA"/>
</dbReference>
<feature type="signal peptide" evidence="2">
    <location>
        <begin position="1"/>
        <end position="25"/>
    </location>
</feature>
<feature type="compositionally biased region" description="Polar residues" evidence="1">
    <location>
        <begin position="211"/>
        <end position="237"/>
    </location>
</feature>
<reference evidence="3 4" key="1">
    <citation type="submission" date="2020-04" db="EMBL/GenBank/DDBJ databases">
        <title>Perkinsus chesapeaki whole genome sequence.</title>
        <authorList>
            <person name="Bogema D.R."/>
        </authorList>
    </citation>
    <scope>NUCLEOTIDE SEQUENCE [LARGE SCALE GENOMIC DNA]</scope>
    <source>
        <strain evidence="3">ATCC PRA-425</strain>
    </source>
</reference>